<dbReference type="PROSITE" id="PS52039">
    <property type="entry name" value="TOPO_IA_2"/>
    <property type="match status" value="1"/>
</dbReference>
<dbReference type="Gene3D" id="1.10.290.10">
    <property type="entry name" value="Topoisomerase I, domain 4"/>
    <property type="match status" value="1"/>
</dbReference>
<comment type="similarity">
    <text evidence="3">Belongs to the type IA topoisomerase family.</text>
</comment>
<dbReference type="CDD" id="cd03362">
    <property type="entry name" value="TOPRIM_TopoIA_TopoIII"/>
    <property type="match status" value="1"/>
</dbReference>
<evidence type="ECO:0000256" key="10">
    <source>
        <dbReference type="ARBA" id="ARBA00023235"/>
    </source>
</evidence>
<evidence type="ECO:0000256" key="3">
    <source>
        <dbReference type="ARBA" id="ARBA00009446"/>
    </source>
</evidence>
<dbReference type="Pfam" id="PF23546">
    <property type="entry name" value="Zn_ribbon_TOP3B"/>
    <property type="match status" value="1"/>
</dbReference>
<evidence type="ECO:0000313" key="17">
    <source>
        <dbReference type="Proteomes" id="UP000239899"/>
    </source>
</evidence>
<dbReference type="InterPro" id="IPR013825">
    <property type="entry name" value="Topo_IA_cen_sub2"/>
</dbReference>
<dbReference type="InterPro" id="IPR027417">
    <property type="entry name" value="P-loop_NTPase"/>
</dbReference>
<keyword evidence="6 13" id="KW-1133">Transmembrane helix</keyword>
<dbReference type="OrthoDB" id="430051at2759"/>
<dbReference type="InterPro" id="IPR056452">
    <property type="entry name" value="Zn_ribbon_TOP3B"/>
</dbReference>
<evidence type="ECO:0000256" key="8">
    <source>
        <dbReference type="ARBA" id="ARBA00023125"/>
    </source>
</evidence>
<dbReference type="PROSITE" id="PS50880">
    <property type="entry name" value="TOPRIM"/>
    <property type="match status" value="1"/>
</dbReference>
<reference evidence="16 17" key="1">
    <citation type="journal article" date="2018" name="Plant J.">
        <title>Genome sequences of Chlorella sorokiniana UTEX 1602 and Micractinium conductrix SAG 241.80: implications to maltose excretion by a green alga.</title>
        <authorList>
            <person name="Arriola M.B."/>
            <person name="Velmurugan N."/>
            <person name="Zhang Y."/>
            <person name="Plunkett M.H."/>
            <person name="Hondzo H."/>
            <person name="Barney B.M."/>
        </authorList>
    </citation>
    <scope>NUCLEOTIDE SEQUENCE [LARGE SCALE GENOMIC DNA]</scope>
    <source>
        <strain evidence="17">UTEX 1602</strain>
    </source>
</reference>
<feature type="domain" description="Toprim" evidence="14">
    <location>
        <begin position="573"/>
        <end position="719"/>
    </location>
</feature>
<evidence type="ECO:0000313" key="16">
    <source>
        <dbReference type="EMBL" id="PRW60157.1"/>
    </source>
</evidence>
<feature type="transmembrane region" description="Helical" evidence="13">
    <location>
        <begin position="297"/>
        <end position="317"/>
    </location>
</feature>
<evidence type="ECO:0000256" key="11">
    <source>
        <dbReference type="ARBA" id="ARBA00060299"/>
    </source>
</evidence>
<gene>
    <name evidence="16" type="ORF">C2E21_1541</name>
</gene>
<organism evidence="16 17">
    <name type="scientific">Chlorella sorokiniana</name>
    <name type="common">Freshwater green alga</name>
    <dbReference type="NCBI Taxonomy" id="3076"/>
    <lineage>
        <taxon>Eukaryota</taxon>
        <taxon>Viridiplantae</taxon>
        <taxon>Chlorophyta</taxon>
        <taxon>core chlorophytes</taxon>
        <taxon>Trebouxiophyceae</taxon>
        <taxon>Chlorellales</taxon>
        <taxon>Chlorellaceae</taxon>
        <taxon>Chlorella clade</taxon>
        <taxon>Chlorella</taxon>
    </lineage>
</organism>
<comment type="function">
    <text evidence="11">Releases the supercoiling and torsional tension of DNA introduced during the DNA replication and transcription by transiently cleaving and rejoining one strand of the DNA duplex. Introduces a single-strand break via transesterification at a target site in duplex DNA. The scissile phosphodiester is attacked by the catalytic tyrosine of the enzyme, resulting in the formation of a DNA-(5'-phosphotyrosyl)-enzyme intermediate and the expulsion of a 3'-OH DNA strand. The free DNA strand than undergoes passage around the unbroken strand thus removing DNA supercoils. Finally, in the religation step, the DNA 3'-OH attacks the covalent intermediate to expel the active-site tyrosine and restore the DNA phosphodiester backbone.</text>
</comment>
<dbReference type="InterPro" id="IPR006171">
    <property type="entry name" value="TOPRIM_dom"/>
</dbReference>
<protein>
    <recommendedName>
        <fullName evidence="12">DNA topoisomerase 3-beta</fullName>
        <ecNumber evidence="4">5.6.2.1</ecNumber>
    </recommendedName>
</protein>
<dbReference type="GO" id="GO:0006310">
    <property type="term" value="P:DNA recombination"/>
    <property type="evidence" value="ECO:0007669"/>
    <property type="project" value="TreeGrafter"/>
</dbReference>
<evidence type="ECO:0000256" key="7">
    <source>
        <dbReference type="ARBA" id="ARBA00023029"/>
    </source>
</evidence>
<dbReference type="PANTHER" id="PTHR11390:SF20">
    <property type="entry name" value="DNA TOPOISOMERASE 3-BETA-1"/>
    <property type="match status" value="1"/>
</dbReference>
<sequence length="1404" mass="151533">MGPTGSGKSSLLNALAGRLPAGGSLEGEVLVNGAPRDAQFRSISAFDDIMFPNLTVRETMLFAARIRLPASISDQAKGALVDAVIGRLGLAKAAGTLVGSAAERGISGGERKRVNIGLDAFQAQSVMEALHTLAGDGRTVVFCIHQPRSSIYDMFDQLLLISEGCLCYAGPAAAAAAHFAAAGHLCPPGHSVADFLLDIASVDFRSPEAEAASRARVKGLADVCAAQGAAAAGKDADPEAQAQQIVAVHAVERTPTSSREVADEAELPKFANNPAREFQLLLSRSARQASRNHLEHIVLLSQTAIIAASFAILFSGLDPSKPGGIQDEVSLLFLSGVTVAMNSMMGCILLLSLEQQVVNRERASRAYRIGPYYLARLITAAPLRVIQGLLFSGIMYWAAGLNPSVSAFFIFVALIICEDLAGQALGLAISAAVPHEKIAMAIAPLVVVLLMLFSGFYINASTIPAALAWIKWLSHLYYGLMGLAINDFSGRGGWACPLGSPPGCSVSGEAILQQLGFGGRSLGTAFMGLAVLTVGFNLLGYLALRVRKPRYLALRAAKKRAQLIPIHVQQLEGVLMVAEKPSLAKSIAEFLSEGRMSSRHSNLDVHEWQGSFQGRPALFRMTSVIGHVLSIDFPADYQSWEKVDPATLFDAPTLKSEANPKARVVRHLQQEAKGCDYLVLWLDCDREGENICFEVIENTVPKMSQVPGQQVFRARFSAISAPEIRAAMARLVQPNQCEALAVDARQELDLKVGVAFTRFQSRFFQAKYGNLDSAVISYGPCQTPTLGFCVERHQAIVAFQPEPFWVVRPRATKAGHALNLEWGRGRVFDAEVGAMFQRLVVEAKQLRVVDVGEKEERKGRPHGLNTVELLKTASSSLGIGPAYAMQVAERLYTQGYLSYPRTESTAYPPNFDFHTLLAAQRSHPIWGEYAASLIGNFSIPKGGTDVGDHPPITPVRCATEAELGGGDAWRLYDFVARHFLGSLSPDCVYKKSKASFATGSETFSTSGTTVVRPGFTAIMPWTAVQNAPLPPLQRGETIPIAEVELHQGKTSPPDYLTEAELIGLMEKHGIGTDASIPVHINNVCERNYVSIQSGRRCVPTELGITLIRGYQLIDPELCRPQVRAYVERQIDLVAKGEADKEAVVAHCLHEFKAKFAFFVAHIQRMDTLFEASFSPLASSGKVLSQCGKCRRYMKLIASRPSRLYCPTCEDVYNMPQGGSIKLYKELACPLDGFQLLLFSLGGADGKTYPLCPYCYNHPPFEDAPRLGDKASGGMPCTLCTHPTCRHSPARMGVAPCPACEGEAPGTLVLDPVSAPAWRLDCSRCSFLIYLPKNLHSAKLAPDSCEECGSTLLALDWKKGQSPLAGGDTQHTGCVVCDPLLTQLCEVKHGRAFVRRGGRGRGRGS</sequence>
<feature type="domain" description="Topo IA-type catalytic" evidence="15">
    <location>
        <begin position="735"/>
        <end position="1155"/>
    </location>
</feature>
<keyword evidence="7" id="KW-0799">Topoisomerase</keyword>
<comment type="subcellular location">
    <subcellularLocation>
        <location evidence="2">Membrane</location>
        <topology evidence="2">Multi-pass membrane protein</topology>
    </subcellularLocation>
</comment>
<dbReference type="GO" id="GO:0140359">
    <property type="term" value="F:ABC-type transporter activity"/>
    <property type="evidence" value="ECO:0007669"/>
    <property type="project" value="InterPro"/>
</dbReference>
<dbReference type="GO" id="GO:0003677">
    <property type="term" value="F:DNA binding"/>
    <property type="evidence" value="ECO:0007669"/>
    <property type="project" value="UniProtKB-KW"/>
</dbReference>
<dbReference type="SUPFAM" id="SSF52540">
    <property type="entry name" value="P-loop containing nucleoside triphosphate hydrolases"/>
    <property type="match status" value="1"/>
</dbReference>
<dbReference type="SMART" id="SM00493">
    <property type="entry name" value="TOPRIM"/>
    <property type="match status" value="1"/>
</dbReference>
<dbReference type="GO" id="GO:0005634">
    <property type="term" value="C:nucleus"/>
    <property type="evidence" value="ECO:0007669"/>
    <property type="project" value="TreeGrafter"/>
</dbReference>
<dbReference type="Pfam" id="PF01751">
    <property type="entry name" value="Toprim"/>
    <property type="match status" value="1"/>
</dbReference>
<dbReference type="Gene3D" id="1.10.460.10">
    <property type="entry name" value="Topoisomerase I, domain 2"/>
    <property type="match status" value="1"/>
</dbReference>
<evidence type="ECO:0000256" key="13">
    <source>
        <dbReference type="SAM" id="Phobius"/>
    </source>
</evidence>
<dbReference type="CDD" id="cd00186">
    <property type="entry name" value="TOP1Ac"/>
    <property type="match status" value="1"/>
</dbReference>
<dbReference type="InterPro" id="IPR023406">
    <property type="entry name" value="Topo_IA_AS"/>
</dbReference>
<dbReference type="EC" id="5.6.2.1" evidence="4"/>
<dbReference type="Gene3D" id="3.40.50.140">
    <property type="match status" value="1"/>
</dbReference>
<dbReference type="SUPFAM" id="SSF56712">
    <property type="entry name" value="Prokaryotic type I DNA topoisomerase"/>
    <property type="match status" value="1"/>
</dbReference>
<feature type="transmembrane region" description="Helical" evidence="13">
    <location>
        <begin position="329"/>
        <end position="353"/>
    </location>
</feature>
<dbReference type="InterPro" id="IPR003439">
    <property type="entry name" value="ABC_transporter-like_ATP-bd"/>
</dbReference>
<dbReference type="GO" id="GO:0016020">
    <property type="term" value="C:membrane"/>
    <property type="evidence" value="ECO:0007669"/>
    <property type="project" value="UniProtKB-SubCell"/>
</dbReference>
<evidence type="ECO:0000256" key="6">
    <source>
        <dbReference type="ARBA" id="ARBA00022989"/>
    </source>
</evidence>
<dbReference type="InterPro" id="IPR023405">
    <property type="entry name" value="Topo_IA_core_domain"/>
</dbReference>
<dbReference type="FunFam" id="3.40.50.140:FF:000002">
    <property type="entry name" value="DNA topoisomerase"/>
    <property type="match status" value="1"/>
</dbReference>
<keyword evidence="17" id="KW-1185">Reference proteome</keyword>
<dbReference type="PRINTS" id="PR00417">
    <property type="entry name" value="PRTPISMRASEI"/>
</dbReference>
<accession>A0A2P6U1G8</accession>
<evidence type="ECO:0000256" key="5">
    <source>
        <dbReference type="ARBA" id="ARBA00022692"/>
    </source>
</evidence>
<evidence type="ECO:0000256" key="1">
    <source>
        <dbReference type="ARBA" id="ARBA00000213"/>
    </source>
</evidence>
<dbReference type="STRING" id="3076.A0A2P6U1G8"/>
<dbReference type="InterPro" id="IPR013525">
    <property type="entry name" value="ABC2_TM"/>
</dbReference>
<dbReference type="SMART" id="SM00437">
    <property type="entry name" value="TOP1Ac"/>
    <property type="match status" value="1"/>
</dbReference>
<dbReference type="InterPro" id="IPR013824">
    <property type="entry name" value="Topo_IA_cen_sub1"/>
</dbReference>
<feature type="transmembrane region" description="Helical" evidence="13">
    <location>
        <begin position="405"/>
        <end position="433"/>
    </location>
</feature>
<dbReference type="InterPro" id="IPR003601">
    <property type="entry name" value="Topo_IA_2"/>
</dbReference>
<comment type="caution">
    <text evidence="16">The sequence shown here is derived from an EMBL/GenBank/DDBJ whole genome shotgun (WGS) entry which is preliminary data.</text>
</comment>
<evidence type="ECO:0000256" key="12">
    <source>
        <dbReference type="ARBA" id="ARBA00068538"/>
    </source>
</evidence>
<keyword evidence="9 13" id="KW-0472">Membrane</keyword>
<feature type="transmembrane region" description="Helical" evidence="13">
    <location>
        <begin position="445"/>
        <end position="470"/>
    </location>
</feature>
<evidence type="ECO:0000259" key="15">
    <source>
        <dbReference type="PROSITE" id="PS52039"/>
    </source>
</evidence>
<dbReference type="Pfam" id="PF01061">
    <property type="entry name" value="ABC2_membrane"/>
    <property type="match status" value="1"/>
</dbReference>
<dbReference type="EMBL" id="LHPG02000003">
    <property type="protein sequence ID" value="PRW60157.1"/>
    <property type="molecule type" value="Genomic_DNA"/>
</dbReference>
<keyword evidence="10" id="KW-0413">Isomerase</keyword>
<dbReference type="GO" id="GO:0006281">
    <property type="term" value="P:DNA repair"/>
    <property type="evidence" value="ECO:0007669"/>
    <property type="project" value="TreeGrafter"/>
</dbReference>
<dbReference type="GO" id="GO:0003917">
    <property type="term" value="F:DNA topoisomerase type I (single strand cut, ATP-independent) activity"/>
    <property type="evidence" value="ECO:0007669"/>
    <property type="project" value="UniProtKB-EC"/>
</dbReference>
<proteinExistence type="inferred from homology"/>
<dbReference type="Pfam" id="PF00005">
    <property type="entry name" value="ABC_tran"/>
    <property type="match status" value="1"/>
</dbReference>
<dbReference type="InterPro" id="IPR013826">
    <property type="entry name" value="Topo_IA_cen_sub3"/>
</dbReference>
<dbReference type="FunFam" id="1.10.290.10:FF:000001">
    <property type="entry name" value="DNA topoisomerase"/>
    <property type="match status" value="1"/>
</dbReference>
<dbReference type="GO" id="GO:0005524">
    <property type="term" value="F:ATP binding"/>
    <property type="evidence" value="ECO:0007669"/>
    <property type="project" value="InterPro"/>
</dbReference>
<evidence type="ECO:0000256" key="9">
    <source>
        <dbReference type="ARBA" id="ARBA00023136"/>
    </source>
</evidence>
<dbReference type="PANTHER" id="PTHR11390">
    <property type="entry name" value="PROKARYOTIC DNA TOPOISOMERASE"/>
    <property type="match status" value="1"/>
</dbReference>
<dbReference type="PROSITE" id="PS00396">
    <property type="entry name" value="TOPO_IA_1"/>
    <property type="match status" value="1"/>
</dbReference>
<dbReference type="InterPro" id="IPR000380">
    <property type="entry name" value="Topo_IA"/>
</dbReference>
<evidence type="ECO:0000259" key="14">
    <source>
        <dbReference type="PROSITE" id="PS50880"/>
    </source>
</evidence>
<keyword evidence="5 13" id="KW-0812">Transmembrane</keyword>
<dbReference type="Gene3D" id="3.40.50.300">
    <property type="entry name" value="P-loop containing nucleotide triphosphate hydrolases"/>
    <property type="match status" value="1"/>
</dbReference>
<dbReference type="Proteomes" id="UP000239899">
    <property type="component" value="Unassembled WGS sequence"/>
</dbReference>
<dbReference type="InterPro" id="IPR003602">
    <property type="entry name" value="Topo_IA_DNA-bd_dom"/>
</dbReference>
<dbReference type="GO" id="GO:0016887">
    <property type="term" value="F:ATP hydrolysis activity"/>
    <property type="evidence" value="ECO:0007669"/>
    <property type="project" value="InterPro"/>
</dbReference>
<dbReference type="InterPro" id="IPR013497">
    <property type="entry name" value="Topo_IA_cen"/>
</dbReference>
<feature type="transmembrane region" description="Helical" evidence="13">
    <location>
        <begin position="525"/>
        <end position="544"/>
    </location>
</feature>
<keyword evidence="8" id="KW-0238">DNA-binding</keyword>
<comment type="catalytic activity">
    <reaction evidence="1">
        <text>ATP-independent breakage of single-stranded DNA, followed by passage and rejoining.</text>
        <dbReference type="EC" id="5.6.2.1"/>
    </reaction>
</comment>
<dbReference type="Gene3D" id="2.70.20.10">
    <property type="entry name" value="Topoisomerase I, domain 3"/>
    <property type="match status" value="1"/>
</dbReference>
<evidence type="ECO:0000256" key="2">
    <source>
        <dbReference type="ARBA" id="ARBA00004141"/>
    </source>
</evidence>
<dbReference type="InterPro" id="IPR034144">
    <property type="entry name" value="TOPRIM_TopoIII"/>
</dbReference>
<evidence type="ECO:0000256" key="4">
    <source>
        <dbReference type="ARBA" id="ARBA00012891"/>
    </source>
</evidence>
<name>A0A2P6U1G8_CHLSO</name>
<dbReference type="Pfam" id="PF01131">
    <property type="entry name" value="Topoisom_bac"/>
    <property type="match status" value="1"/>
</dbReference>
<dbReference type="SMART" id="SM00436">
    <property type="entry name" value="TOP1Bc"/>
    <property type="match status" value="1"/>
</dbReference>
<dbReference type="GO" id="GO:0006265">
    <property type="term" value="P:DNA topological change"/>
    <property type="evidence" value="ECO:0007669"/>
    <property type="project" value="InterPro"/>
</dbReference>